<keyword evidence="3" id="KW-1185">Reference proteome</keyword>
<dbReference type="EMBL" id="JAOQJQ010000003">
    <property type="protein sequence ID" value="MCU6762512.1"/>
    <property type="molecule type" value="Genomic_DNA"/>
</dbReference>
<evidence type="ECO:0000313" key="3">
    <source>
        <dbReference type="Proteomes" id="UP001652442"/>
    </source>
</evidence>
<evidence type="ECO:0008006" key="4">
    <source>
        <dbReference type="Google" id="ProtNLM"/>
    </source>
</evidence>
<keyword evidence="1" id="KW-0812">Transmembrane</keyword>
<reference evidence="2 3" key="1">
    <citation type="journal article" date="2021" name="ISME Commun">
        <title>Automated analysis of genomic sequences facilitates high-throughput and comprehensive description of bacteria.</title>
        <authorList>
            <person name="Hitch T.C.A."/>
        </authorList>
    </citation>
    <scope>NUCLEOTIDE SEQUENCE [LARGE SCALE GENOMIC DNA]</scope>
    <source>
        <strain evidence="2 3">Sanger_109</strain>
    </source>
</reference>
<dbReference type="RefSeq" id="WP_158425215.1">
    <property type="nucleotide sequence ID" value="NZ_JAOQJQ010000003.1"/>
</dbReference>
<gene>
    <name evidence="2" type="ORF">OCV88_09220</name>
</gene>
<feature type="transmembrane region" description="Helical" evidence="1">
    <location>
        <begin position="50"/>
        <end position="71"/>
    </location>
</feature>
<protein>
    <recommendedName>
        <fullName evidence="4">DUF5666 domain-containing protein</fullName>
    </recommendedName>
</protein>
<dbReference type="Proteomes" id="UP001652442">
    <property type="component" value="Unassembled WGS sequence"/>
</dbReference>
<keyword evidence="1" id="KW-1133">Transmembrane helix</keyword>
<evidence type="ECO:0000313" key="2">
    <source>
        <dbReference type="EMBL" id="MCU6762512.1"/>
    </source>
</evidence>
<organism evidence="2 3">
    <name type="scientific">Brotonthovivens ammoniilytica</name>
    <dbReference type="NCBI Taxonomy" id="2981725"/>
    <lineage>
        <taxon>Bacteria</taxon>
        <taxon>Bacillati</taxon>
        <taxon>Bacillota</taxon>
        <taxon>Clostridia</taxon>
        <taxon>Lachnospirales</taxon>
        <taxon>Lachnospiraceae</taxon>
        <taxon>Brotonthovivens</taxon>
    </lineage>
</organism>
<accession>A0ABT2TLI6</accession>
<proteinExistence type="predicted"/>
<evidence type="ECO:0000256" key="1">
    <source>
        <dbReference type="SAM" id="Phobius"/>
    </source>
</evidence>
<name>A0ABT2TLI6_9FIRM</name>
<sequence>MKKEDELIKKAVQRGMPDREKILNYCIHSLELEQKEMQSMRRRKLNPRKLIVLGCVVVGVLAGSTICYAATGKTPLENVRVLVNGKEADVTTYLGTDDTIRYDFKDGGSVEVKNTGGSKYKENIKITDNKTEQSVEAEIK</sequence>
<keyword evidence="1" id="KW-0472">Membrane</keyword>
<comment type="caution">
    <text evidence="2">The sequence shown here is derived from an EMBL/GenBank/DDBJ whole genome shotgun (WGS) entry which is preliminary data.</text>
</comment>